<dbReference type="Proteomes" id="UP000247892">
    <property type="component" value="Unassembled WGS sequence"/>
</dbReference>
<comment type="caution">
    <text evidence="2">The sequence shown here is derived from an EMBL/GenBank/DDBJ whole genome shotgun (WGS) entry which is preliminary data.</text>
</comment>
<evidence type="ECO:0000313" key="3">
    <source>
        <dbReference type="Proteomes" id="UP000247892"/>
    </source>
</evidence>
<dbReference type="RefSeq" id="WP_110335335.1">
    <property type="nucleotide sequence ID" value="NZ_JBHVKT010000026.1"/>
</dbReference>
<feature type="region of interest" description="Disordered" evidence="1">
    <location>
        <begin position="36"/>
        <end position="58"/>
    </location>
</feature>
<gene>
    <name evidence="2" type="ORF">BA062_07265</name>
</gene>
<dbReference type="AlphaFoldDB" id="A0A318LLW6"/>
<sequence>MSIKPGTRYWSTTSSTAIVVVRAPSAEVALTCDGAPLADTEQPAQGGTPKSEADGGTLLGKRYTDADSGLEVLCTRGGEGVLAVDGRPLTVAGARALPASD</sequence>
<reference evidence="2 3" key="1">
    <citation type="submission" date="2016-07" db="EMBL/GenBank/DDBJ databases">
        <title>Draft genome sequence of Prauserella sp. YIM 121212, isolated from alkaline soil.</title>
        <authorList>
            <person name="Ruckert C."/>
            <person name="Albersmeier A."/>
            <person name="Jiang C.-L."/>
            <person name="Jiang Y."/>
            <person name="Kalinowski J."/>
            <person name="Schneider O."/>
            <person name="Winkler A."/>
            <person name="Zotchev S.B."/>
        </authorList>
    </citation>
    <scope>NUCLEOTIDE SEQUENCE [LARGE SCALE GENOMIC DNA]</scope>
    <source>
        <strain evidence="2 3">YIM 121212</strain>
    </source>
</reference>
<name>A0A318LLW6_9PSEU</name>
<keyword evidence="3" id="KW-1185">Reference proteome</keyword>
<proteinExistence type="predicted"/>
<dbReference type="EMBL" id="MASU01000005">
    <property type="protein sequence ID" value="PXY35341.1"/>
    <property type="molecule type" value="Genomic_DNA"/>
</dbReference>
<protein>
    <submittedName>
        <fullName evidence="2">Uncharacterized protein</fullName>
    </submittedName>
</protein>
<dbReference type="OrthoDB" id="7478453at2"/>
<organism evidence="2 3">
    <name type="scientific">Prauserella flavalba</name>
    <dbReference type="NCBI Taxonomy" id="1477506"/>
    <lineage>
        <taxon>Bacteria</taxon>
        <taxon>Bacillati</taxon>
        <taxon>Actinomycetota</taxon>
        <taxon>Actinomycetes</taxon>
        <taxon>Pseudonocardiales</taxon>
        <taxon>Pseudonocardiaceae</taxon>
        <taxon>Prauserella</taxon>
    </lineage>
</organism>
<accession>A0A318LLW6</accession>
<evidence type="ECO:0000256" key="1">
    <source>
        <dbReference type="SAM" id="MobiDB-lite"/>
    </source>
</evidence>
<evidence type="ECO:0000313" key="2">
    <source>
        <dbReference type="EMBL" id="PXY35341.1"/>
    </source>
</evidence>